<protein>
    <submittedName>
        <fullName evidence="1">Uncharacterized protein</fullName>
    </submittedName>
</protein>
<name>A0A6B0UVQ3_IXORI</name>
<reference evidence="1" key="1">
    <citation type="submission" date="2019-12" db="EMBL/GenBank/DDBJ databases">
        <title>An insight into the sialome of adult female Ixodes ricinus ticks feeding for 6 days.</title>
        <authorList>
            <person name="Perner J."/>
            <person name="Ribeiro J.M.C."/>
        </authorList>
    </citation>
    <scope>NUCLEOTIDE SEQUENCE</scope>
    <source>
        <strain evidence="1">Semi-engorged</strain>
        <tissue evidence="1">Salivary glands</tissue>
    </source>
</reference>
<sequence length="148" mass="16177">MEGSFSLAICFFTMASKAISGVNSPTRIPCVLRIANAISFRSSFSSNSILTISKGNLSWKSRLMRAPPESSDVLIAADPEPSMFLSKSVCSCWIICSIALVLREGSSGRKFLYSSTSFSMEMSCFCSLSLSPGKVSLMWFVSCWFSTR</sequence>
<organism evidence="1">
    <name type="scientific">Ixodes ricinus</name>
    <name type="common">Common tick</name>
    <name type="synonym">Acarus ricinus</name>
    <dbReference type="NCBI Taxonomy" id="34613"/>
    <lineage>
        <taxon>Eukaryota</taxon>
        <taxon>Metazoa</taxon>
        <taxon>Ecdysozoa</taxon>
        <taxon>Arthropoda</taxon>
        <taxon>Chelicerata</taxon>
        <taxon>Arachnida</taxon>
        <taxon>Acari</taxon>
        <taxon>Parasitiformes</taxon>
        <taxon>Ixodida</taxon>
        <taxon>Ixodoidea</taxon>
        <taxon>Ixodidae</taxon>
        <taxon>Ixodinae</taxon>
        <taxon>Ixodes</taxon>
    </lineage>
</organism>
<dbReference type="AlphaFoldDB" id="A0A6B0UVQ3"/>
<accession>A0A6B0UVQ3</accession>
<dbReference type="EMBL" id="GIFC01011491">
    <property type="protein sequence ID" value="MXU93574.1"/>
    <property type="molecule type" value="Transcribed_RNA"/>
</dbReference>
<evidence type="ECO:0000313" key="1">
    <source>
        <dbReference type="EMBL" id="MXU93574.1"/>
    </source>
</evidence>
<proteinExistence type="predicted"/>